<proteinExistence type="predicted"/>
<protein>
    <submittedName>
        <fullName evidence="1">Uncharacterized protein</fullName>
    </submittedName>
</protein>
<dbReference type="EMBL" id="FNCO01000023">
    <property type="protein sequence ID" value="SDJ20551.1"/>
    <property type="molecule type" value="Genomic_DNA"/>
</dbReference>
<name>A0A1G8RU74_9PSED</name>
<evidence type="ECO:0000313" key="1">
    <source>
        <dbReference type="EMBL" id="SDJ20551.1"/>
    </source>
</evidence>
<gene>
    <name evidence="1" type="ORF">SAMN05216605_12359</name>
</gene>
<accession>A0A1G8RU74</accession>
<dbReference type="Proteomes" id="UP000182894">
    <property type="component" value="Unassembled WGS sequence"/>
</dbReference>
<keyword evidence="2" id="KW-1185">Reference proteome</keyword>
<evidence type="ECO:0000313" key="2">
    <source>
        <dbReference type="Proteomes" id="UP000182894"/>
    </source>
</evidence>
<sequence length="226" mass="24714">MSKDESEVRPGHASRLTPGEFIMLRSLGKSGSWRECDAPLWKVARHWYHSRGHWMSASEACWLLEDKGLVSRSPLSCCQQHEHANVYILTDQGVRMVASINRQSRQMRTSDLLSLAQACSLVAGSDPVVIAEWVLGEARQAGGMDSERLMRLVKSARKMAAARSAHALAKLDDELVKLCTVGTALADLIRSVLREQPCSGNPDVLPSMVPLSSYPRLGSPIAPIAG</sequence>
<reference evidence="2" key="1">
    <citation type="submission" date="2016-10" db="EMBL/GenBank/DDBJ databases">
        <authorList>
            <person name="Varghese N."/>
            <person name="Submissions S."/>
        </authorList>
    </citation>
    <scope>NUCLEOTIDE SEQUENCE [LARGE SCALE GENOMIC DNA]</scope>
    <source>
        <strain evidence="2">ATCC 700689</strain>
    </source>
</reference>
<dbReference type="STRING" id="89065.SAMN05216605_12359"/>
<dbReference type="RefSeq" id="WP_074758628.1">
    <property type="nucleotide sequence ID" value="NZ_FNCO01000023.1"/>
</dbReference>
<organism evidence="1 2">
    <name type="scientific">Pseudomonas abietaniphila</name>
    <dbReference type="NCBI Taxonomy" id="89065"/>
    <lineage>
        <taxon>Bacteria</taxon>
        <taxon>Pseudomonadati</taxon>
        <taxon>Pseudomonadota</taxon>
        <taxon>Gammaproteobacteria</taxon>
        <taxon>Pseudomonadales</taxon>
        <taxon>Pseudomonadaceae</taxon>
        <taxon>Pseudomonas</taxon>
    </lineage>
</organism>
<dbReference type="OrthoDB" id="10013314at2"/>
<dbReference type="AlphaFoldDB" id="A0A1G8RU74"/>